<accession>A0A395IBS7</accession>
<feature type="compositionally biased region" description="Basic residues" evidence="1">
    <location>
        <begin position="27"/>
        <end position="37"/>
    </location>
</feature>
<evidence type="ECO:0000313" key="3">
    <source>
        <dbReference type="Proteomes" id="UP000248961"/>
    </source>
</evidence>
<keyword evidence="3" id="KW-1185">Reference proteome</keyword>
<evidence type="ECO:0000313" key="2">
    <source>
        <dbReference type="EMBL" id="RAL17662.1"/>
    </source>
</evidence>
<dbReference type="AlphaFoldDB" id="A0A395IBS7"/>
<dbReference type="GeneID" id="37194233"/>
<dbReference type="Proteomes" id="UP000248961">
    <property type="component" value="Unassembled WGS sequence"/>
</dbReference>
<dbReference type="EMBL" id="KZ824267">
    <property type="protein sequence ID" value="RAL17662.1"/>
    <property type="molecule type" value="Genomic_DNA"/>
</dbReference>
<dbReference type="RefSeq" id="XP_025556816.1">
    <property type="nucleotide sequence ID" value="XM_025689944.1"/>
</dbReference>
<proteinExistence type="predicted"/>
<name>A0A395IBS7_ASPHC</name>
<reference evidence="2 3" key="1">
    <citation type="submission" date="2018-02" db="EMBL/GenBank/DDBJ databases">
        <title>The genomes of Aspergillus section Nigri reveals drivers in fungal speciation.</title>
        <authorList>
            <consortium name="DOE Joint Genome Institute"/>
            <person name="Vesth T.C."/>
            <person name="Nybo J."/>
            <person name="Theobald S."/>
            <person name="Brandl J."/>
            <person name="Frisvad J.C."/>
            <person name="Nielsen K.F."/>
            <person name="Lyhne E.K."/>
            <person name="Kogle M.E."/>
            <person name="Kuo A."/>
            <person name="Riley R."/>
            <person name="Clum A."/>
            <person name="Nolan M."/>
            <person name="Lipzen A."/>
            <person name="Salamov A."/>
            <person name="Henrissat B."/>
            <person name="Wiebenga A."/>
            <person name="De vries R.P."/>
            <person name="Grigoriev I.V."/>
            <person name="Mortensen U.H."/>
            <person name="Andersen M.R."/>
            <person name="Baker S.E."/>
        </authorList>
    </citation>
    <scope>NUCLEOTIDE SEQUENCE [LARGE SCALE GENOMIC DNA]</scope>
    <source>
        <strain evidence="2 3">CBS 101889</strain>
    </source>
</reference>
<dbReference type="VEuPathDB" id="FungiDB:BO97DRAFT_11620"/>
<sequence>MNKRSTPQRTTTASNDNLTSHSERLSPHRARPASKTKRTFETDIREEGNKTRSLYLAKRHVEKQNGTLYDCKLVRTSLSLQHQLSPARCTVDTKACCGVRQSDAWDRRGDAGGVEGGVSGGVGGGVGRGVGGGVGRGVGHGVDMMSLSVAALYFRGR</sequence>
<protein>
    <submittedName>
        <fullName evidence="2">Uncharacterized protein</fullName>
    </submittedName>
</protein>
<gene>
    <name evidence="2" type="ORF">BO97DRAFT_11620</name>
</gene>
<evidence type="ECO:0000256" key="1">
    <source>
        <dbReference type="SAM" id="MobiDB-lite"/>
    </source>
</evidence>
<organism evidence="2 3">
    <name type="scientific">Aspergillus homomorphus (strain CBS 101889)</name>
    <dbReference type="NCBI Taxonomy" id="1450537"/>
    <lineage>
        <taxon>Eukaryota</taxon>
        <taxon>Fungi</taxon>
        <taxon>Dikarya</taxon>
        <taxon>Ascomycota</taxon>
        <taxon>Pezizomycotina</taxon>
        <taxon>Eurotiomycetes</taxon>
        <taxon>Eurotiomycetidae</taxon>
        <taxon>Eurotiales</taxon>
        <taxon>Aspergillaceae</taxon>
        <taxon>Aspergillus</taxon>
        <taxon>Aspergillus subgen. Circumdati</taxon>
    </lineage>
</organism>
<feature type="region of interest" description="Disordered" evidence="1">
    <location>
        <begin position="1"/>
        <end position="41"/>
    </location>
</feature>
<feature type="compositionally biased region" description="Polar residues" evidence="1">
    <location>
        <begin position="1"/>
        <end position="20"/>
    </location>
</feature>